<dbReference type="CDD" id="cd24007">
    <property type="entry name" value="ASKHA_NBD_eukNAGK-like"/>
    <property type="match status" value="1"/>
</dbReference>
<dbReference type="PANTHER" id="PTHR43190:SF3">
    <property type="entry name" value="N-ACETYL-D-GLUCOSAMINE KINASE"/>
    <property type="match status" value="1"/>
</dbReference>
<evidence type="ECO:0000313" key="3">
    <source>
        <dbReference type="Proteomes" id="UP000628775"/>
    </source>
</evidence>
<dbReference type="InterPro" id="IPR002731">
    <property type="entry name" value="ATPase_BadF"/>
</dbReference>
<organism evidence="2 3">
    <name type="scientific">Pullulanibacillus camelliae</name>
    <dbReference type="NCBI Taxonomy" id="1707096"/>
    <lineage>
        <taxon>Bacteria</taxon>
        <taxon>Bacillati</taxon>
        <taxon>Bacillota</taxon>
        <taxon>Bacilli</taxon>
        <taxon>Bacillales</taxon>
        <taxon>Sporolactobacillaceae</taxon>
        <taxon>Pullulanibacillus</taxon>
    </lineage>
</organism>
<dbReference type="InterPro" id="IPR052519">
    <property type="entry name" value="Euk-type_GlcNAc_Kinase"/>
</dbReference>
<comment type="caution">
    <text evidence="2">The sequence shown here is derived from an EMBL/GenBank/DDBJ whole genome shotgun (WGS) entry which is preliminary data.</text>
</comment>
<dbReference type="PANTHER" id="PTHR43190">
    <property type="entry name" value="N-ACETYL-D-GLUCOSAMINE KINASE"/>
    <property type="match status" value="1"/>
</dbReference>
<dbReference type="InterPro" id="IPR043129">
    <property type="entry name" value="ATPase_NBD"/>
</dbReference>
<protein>
    <submittedName>
        <fullName evidence="2">N-acetylmuramic acid/N-acetylglucosamine kinase</fullName>
    </submittedName>
</protein>
<accession>A0A8J2YKC3</accession>
<name>A0A8J2YKC3_9BACL</name>
<dbReference type="SUPFAM" id="SSF53067">
    <property type="entry name" value="Actin-like ATPase domain"/>
    <property type="match status" value="2"/>
</dbReference>
<keyword evidence="2" id="KW-0418">Kinase</keyword>
<dbReference type="Pfam" id="PF01869">
    <property type="entry name" value="BcrAD_BadFG"/>
    <property type="match status" value="1"/>
</dbReference>
<keyword evidence="3" id="KW-1185">Reference proteome</keyword>
<evidence type="ECO:0000313" key="2">
    <source>
        <dbReference type="EMBL" id="GGE49584.1"/>
    </source>
</evidence>
<dbReference type="Gene3D" id="3.30.420.40">
    <property type="match status" value="2"/>
</dbReference>
<reference evidence="2" key="1">
    <citation type="journal article" date="2014" name="Int. J. Syst. Evol. Microbiol.">
        <title>Complete genome sequence of Corynebacterium casei LMG S-19264T (=DSM 44701T), isolated from a smear-ripened cheese.</title>
        <authorList>
            <consortium name="US DOE Joint Genome Institute (JGI-PGF)"/>
            <person name="Walter F."/>
            <person name="Albersmeier A."/>
            <person name="Kalinowski J."/>
            <person name="Ruckert C."/>
        </authorList>
    </citation>
    <scope>NUCLEOTIDE SEQUENCE</scope>
    <source>
        <strain evidence="2">CGMCC 1.15371</strain>
    </source>
</reference>
<dbReference type="EMBL" id="BMIR01000016">
    <property type="protein sequence ID" value="GGE49584.1"/>
    <property type="molecule type" value="Genomic_DNA"/>
</dbReference>
<dbReference type="GO" id="GO:0016301">
    <property type="term" value="F:kinase activity"/>
    <property type="evidence" value="ECO:0007669"/>
    <property type="project" value="UniProtKB-KW"/>
</dbReference>
<gene>
    <name evidence="2" type="primary">murK</name>
    <name evidence="2" type="ORF">GCM10011391_30450</name>
</gene>
<reference evidence="2" key="2">
    <citation type="submission" date="2020-09" db="EMBL/GenBank/DDBJ databases">
        <authorList>
            <person name="Sun Q."/>
            <person name="Zhou Y."/>
        </authorList>
    </citation>
    <scope>NUCLEOTIDE SEQUENCE</scope>
    <source>
        <strain evidence="2">CGMCC 1.15371</strain>
    </source>
</reference>
<feature type="domain" description="ATPase BadF/BadG/BcrA/BcrD type" evidence="1">
    <location>
        <begin position="8"/>
        <end position="292"/>
    </location>
</feature>
<dbReference type="Proteomes" id="UP000628775">
    <property type="component" value="Unassembled WGS sequence"/>
</dbReference>
<proteinExistence type="predicted"/>
<evidence type="ECO:0000259" key="1">
    <source>
        <dbReference type="Pfam" id="PF01869"/>
    </source>
</evidence>
<dbReference type="AlphaFoldDB" id="A0A8J2YKC3"/>
<keyword evidence="2" id="KW-0808">Transferase</keyword>
<sequence>MTKSYVAIDGGGTKTDIVWFNESGQMLQRVLGPSTNPNNLSEEELAERFQSLFLKLFREQSPTSIKHIFAGMAGADHPLLNGRIQNVLEKVIGDRAEHIQVENDAVNALWSGTDGKAGIVIIAGTGSILYGRSPDGQSFRIGGWGHLVSDEGSGYFIGREAIHYALEAYDGLQEKGLLYDAILKHFNSENMSDVIPIIYDHPQSTLAALVPIVERAAVNGDVVAHQIIEKAAHCLITLIHSGLDRFENRVPVVLAGGVWNVKLIMQTVTEAIAATFIRPEVPPIYGSIIGALGQQATNTQLDQIKRCLVMESVTEGFNL</sequence>